<dbReference type="Pfam" id="PF13349">
    <property type="entry name" value="DUF4097"/>
    <property type="match status" value="1"/>
</dbReference>
<dbReference type="RefSeq" id="WP_058944904.1">
    <property type="nucleotide sequence ID" value="NZ_LNSV01000110.1"/>
</dbReference>
<comment type="caution">
    <text evidence="3">The sequence shown here is derived from an EMBL/GenBank/DDBJ whole genome shotgun (WGS) entry which is preliminary data.</text>
</comment>
<keyword evidence="4" id="KW-1185">Reference proteome</keyword>
<protein>
    <recommendedName>
        <fullName evidence="2">DUF4097 domain-containing protein</fullName>
    </recommendedName>
</protein>
<feature type="region of interest" description="Disordered" evidence="1">
    <location>
        <begin position="222"/>
        <end position="241"/>
    </location>
</feature>
<dbReference type="EMBL" id="LNSV01000110">
    <property type="protein sequence ID" value="KUH35817.1"/>
    <property type="molecule type" value="Genomic_DNA"/>
</dbReference>
<feature type="domain" description="DUF4097" evidence="2">
    <location>
        <begin position="136"/>
        <end position="253"/>
    </location>
</feature>
<reference evidence="3 4" key="1">
    <citation type="submission" date="2015-11" db="EMBL/GenBank/DDBJ databases">
        <title>Genome-wide analysis reveals the secondary metabolome in Streptomyces kanasensis ZX01.</title>
        <authorList>
            <person name="Zhang G."/>
            <person name="Han L."/>
            <person name="Feng J."/>
            <person name="Zhang X."/>
        </authorList>
    </citation>
    <scope>NUCLEOTIDE SEQUENCE [LARGE SCALE GENOMIC DNA]</scope>
    <source>
        <strain evidence="3 4">ZX01</strain>
    </source>
</reference>
<evidence type="ECO:0000313" key="3">
    <source>
        <dbReference type="EMBL" id="KUH35817.1"/>
    </source>
</evidence>
<organism evidence="3 4">
    <name type="scientific">Streptomyces kanasensis</name>
    <dbReference type="NCBI Taxonomy" id="936756"/>
    <lineage>
        <taxon>Bacteria</taxon>
        <taxon>Bacillati</taxon>
        <taxon>Actinomycetota</taxon>
        <taxon>Actinomycetes</taxon>
        <taxon>Kitasatosporales</taxon>
        <taxon>Streptomycetaceae</taxon>
        <taxon>Streptomyces</taxon>
    </lineage>
</organism>
<gene>
    <name evidence="3" type="ORF">ATE80_27090</name>
</gene>
<proteinExistence type="predicted"/>
<sequence length="256" mass="26399">MVAHRVRRRTVHALLVGCLAVGVAGCGGVDVAGAPVERQVFPFDGSTLTVDAGDSDVELVPADVADVEVARQVDGWVVAGNGPDATWRMEDGTLTLRVRCEALVENCGARHEVKVPRGVAVTLRGDNGTVTADGFTAALTLRTDNGDLAVRDARGPLDLHTDNGTLRVEGAASKAVTARSENGDVHLGLRAVPDRVEGRSENGEVVVELPAGSGAYAVDAGSGNGDVRADVPRDPASPRAVTALSENGDVTVRTAN</sequence>
<evidence type="ECO:0000259" key="2">
    <source>
        <dbReference type="Pfam" id="PF13349"/>
    </source>
</evidence>
<evidence type="ECO:0000313" key="4">
    <source>
        <dbReference type="Proteomes" id="UP000054011"/>
    </source>
</evidence>
<dbReference type="Proteomes" id="UP000054011">
    <property type="component" value="Unassembled WGS sequence"/>
</dbReference>
<evidence type="ECO:0000256" key="1">
    <source>
        <dbReference type="SAM" id="MobiDB-lite"/>
    </source>
</evidence>
<accession>A0A100Y180</accession>
<dbReference type="InterPro" id="IPR025164">
    <property type="entry name" value="Toastrack_DUF4097"/>
</dbReference>
<dbReference type="PROSITE" id="PS51257">
    <property type="entry name" value="PROKAR_LIPOPROTEIN"/>
    <property type="match status" value="1"/>
</dbReference>
<dbReference type="STRING" id="936756.ATE80_27090"/>
<dbReference type="AlphaFoldDB" id="A0A100Y180"/>
<name>A0A100Y180_9ACTN</name>